<evidence type="ECO:0000313" key="1">
    <source>
        <dbReference type="EMBL" id="AFD27852.1"/>
    </source>
</evidence>
<sequence length="44" mass="4889">MVDGFWRKEREKNVPLGVCQIIGIGRLGYRRTTSTQSSTFGDAG</sequence>
<reference evidence="1 2" key="1">
    <citation type="journal article" date="2012" name="PLoS ONE">
        <title>Genome sequence and transcriptome analysis of the radioresistant bacterium Deinococcus gobiensis: insights into the extreme environmental adaptations.</title>
        <authorList>
            <person name="Yuan M."/>
            <person name="Chen M."/>
            <person name="Zhang W."/>
            <person name="Lu W."/>
            <person name="Wang J."/>
            <person name="Yang M."/>
            <person name="Zhao P."/>
            <person name="Tang R."/>
            <person name="Li X."/>
            <person name="Hao Y."/>
            <person name="Zhou Z."/>
            <person name="Zhan Y."/>
            <person name="Yu H."/>
            <person name="Teng C."/>
            <person name="Yan Y."/>
            <person name="Ping S."/>
            <person name="Wang Y."/>
            <person name="Lin M."/>
        </authorList>
    </citation>
    <scope>NUCLEOTIDE SEQUENCE [LARGE SCALE GENOMIC DNA]</scope>
    <source>
        <strain evidence="2">DSM 21396 / JCM 16679 / CGMCC 1.7299 / I-0</strain>
        <plasmid evidence="1">P3</plasmid>
    </source>
</reference>
<keyword evidence="2" id="KW-1185">Reference proteome</keyword>
<dbReference type="KEGG" id="dgo:DGo_PC0060"/>
<geneLocation type="plasmid" evidence="1 2">
    <name>P3</name>
</geneLocation>
<protein>
    <submittedName>
        <fullName evidence="1">Uncharacterized protein</fullName>
    </submittedName>
</protein>
<name>H8H2V5_DEIGI</name>
<dbReference type="Proteomes" id="UP000007575">
    <property type="component" value="Plasmid P3"/>
</dbReference>
<dbReference type="AlphaFoldDB" id="H8H2V5"/>
<proteinExistence type="predicted"/>
<dbReference type="HOGENOM" id="CLU_3215251_0_0_0"/>
<dbReference type="EMBL" id="CP002194">
    <property type="protein sequence ID" value="AFD27852.1"/>
    <property type="molecule type" value="Genomic_DNA"/>
</dbReference>
<evidence type="ECO:0000313" key="2">
    <source>
        <dbReference type="Proteomes" id="UP000007575"/>
    </source>
</evidence>
<organism evidence="1 2">
    <name type="scientific">Deinococcus gobiensis (strain DSM 21396 / JCM 16679 / CGMCC 1.7299 / I-0)</name>
    <dbReference type="NCBI Taxonomy" id="745776"/>
    <lineage>
        <taxon>Bacteria</taxon>
        <taxon>Thermotogati</taxon>
        <taxon>Deinococcota</taxon>
        <taxon>Deinococci</taxon>
        <taxon>Deinococcales</taxon>
        <taxon>Deinococcaceae</taxon>
        <taxon>Deinococcus</taxon>
    </lineage>
</organism>
<gene>
    <name evidence="1" type="ordered locus">DGo_PC0060</name>
</gene>
<keyword evidence="1" id="KW-0614">Plasmid</keyword>
<accession>H8H2V5</accession>